<dbReference type="GO" id="GO:0004185">
    <property type="term" value="F:serine-type carboxypeptidase activity"/>
    <property type="evidence" value="ECO:0007669"/>
    <property type="project" value="UniProtKB-EC"/>
</dbReference>
<evidence type="ECO:0000256" key="6">
    <source>
        <dbReference type="ARBA" id="ARBA00022729"/>
    </source>
</evidence>
<evidence type="ECO:0000256" key="10">
    <source>
        <dbReference type="ARBA" id="ARBA00023180"/>
    </source>
</evidence>
<evidence type="ECO:0000256" key="18">
    <source>
        <dbReference type="SAM" id="SignalP"/>
    </source>
</evidence>
<evidence type="ECO:0000256" key="9">
    <source>
        <dbReference type="ARBA" id="ARBA00023157"/>
    </source>
</evidence>
<dbReference type="Gene3D" id="3.40.50.1820">
    <property type="entry name" value="alpha/beta hydrolase"/>
    <property type="match status" value="1"/>
</dbReference>
<comment type="function">
    <text evidence="13">Cleaves C-terminal amino acids linked to proline in peptides such as angiotensin II, III and des-Arg9-bradykinin. This cleavage occurs at acidic pH, but enzymatic activity is retained with some substrates at neutral pH.</text>
</comment>
<dbReference type="InterPro" id="IPR029058">
    <property type="entry name" value="AB_hydrolase_fold"/>
</dbReference>
<evidence type="ECO:0000256" key="7">
    <source>
        <dbReference type="ARBA" id="ARBA00022801"/>
    </source>
</evidence>
<feature type="signal peptide" evidence="18">
    <location>
        <begin position="1"/>
        <end position="18"/>
    </location>
</feature>
<name>A0A6M2DW28_XENCH</name>
<dbReference type="InterPro" id="IPR042269">
    <property type="entry name" value="Ser_carbopepase_S28_SKS"/>
</dbReference>
<evidence type="ECO:0000256" key="4">
    <source>
        <dbReference type="ARBA" id="ARBA00022645"/>
    </source>
</evidence>
<sequence length="478" mass="53665">MFRYVVFAILLFVVQCSSKYTYSTKYIDLPVDHFSYTQNETFKLRYLINDTFWDQDKGPILFYTGNEGSIELFAQNTGFIWELAPHVKGCVVFAEHRYYGESLPFGNTSYSNLSKLGYLTSSQALADYASLLREINKPGKYSHSFKRSSIQANPVIAIGGSYGGMLAAWFRMKYPHLIAGAIASSAPILQFSGITPCEVFSRIVTSDFKTSYNSNCSSNIKKSWAIMKNMSLTAGGLASLTKIWNLCEPLKNYKDLEDYLIDSYSNLAMANYPYEADFLAPMPGYPVREVCSRLNETFDQEHLVQKIQEALTIYTNFTGKVKCLDLNVHATPELGDLGWHFQSCTEMVMPMCSGGADDMFPSIKWNFKEFSDECYKKFSVRPDEFAAIFNYGGSNLGAASNIIFSNGLLDPWSGGGVLKSIGDTLKAVIIPEGGHHLDLRASNPSDPASVIQARIFHTRTMQDWIQNYWAKHGTKYSN</sequence>
<keyword evidence="7" id="KW-0378">Hydrolase</keyword>
<dbReference type="FunFam" id="1.20.120.980:FF:000002">
    <property type="entry name" value="lysosomal Pro-X carboxypeptidase"/>
    <property type="match status" value="1"/>
</dbReference>
<keyword evidence="4 19" id="KW-0121">Carboxypeptidase</keyword>
<evidence type="ECO:0000313" key="19">
    <source>
        <dbReference type="EMBL" id="NOV50184.1"/>
    </source>
</evidence>
<dbReference type="SUPFAM" id="SSF53474">
    <property type="entry name" value="alpha/beta-Hydrolases"/>
    <property type="match status" value="1"/>
</dbReference>
<feature type="chain" id="PRO_5026793443" description="Lysosomal Pro-X carboxypeptidase" evidence="18">
    <location>
        <begin position="19"/>
        <end position="478"/>
    </location>
</feature>
<dbReference type="EMBL" id="GIIL01006458">
    <property type="protein sequence ID" value="NOV50184.1"/>
    <property type="molecule type" value="Transcribed_RNA"/>
</dbReference>
<dbReference type="AlphaFoldDB" id="A0A6M2DW28"/>
<dbReference type="Gene3D" id="1.20.120.980">
    <property type="entry name" value="Serine carboxypeptidase S28, SKS domain"/>
    <property type="match status" value="1"/>
</dbReference>
<keyword evidence="10" id="KW-0325">Glycoprotein</keyword>
<evidence type="ECO:0000256" key="15">
    <source>
        <dbReference type="ARBA" id="ARBA00073691"/>
    </source>
</evidence>
<comment type="similarity">
    <text evidence="2">Belongs to the peptidase S28 family.</text>
</comment>
<evidence type="ECO:0000256" key="2">
    <source>
        <dbReference type="ARBA" id="ARBA00011079"/>
    </source>
</evidence>
<keyword evidence="8" id="KW-0865">Zymogen</keyword>
<evidence type="ECO:0000256" key="1">
    <source>
        <dbReference type="ARBA" id="ARBA00004371"/>
    </source>
</evidence>
<evidence type="ECO:0000256" key="17">
    <source>
        <dbReference type="ARBA" id="ARBA00076608"/>
    </source>
</evidence>
<keyword evidence="5" id="KW-0645">Protease</keyword>
<dbReference type="GO" id="GO:0006508">
    <property type="term" value="P:proteolysis"/>
    <property type="evidence" value="ECO:0007669"/>
    <property type="project" value="UniProtKB-KW"/>
</dbReference>
<evidence type="ECO:0000256" key="3">
    <source>
        <dbReference type="ARBA" id="ARBA00011738"/>
    </source>
</evidence>
<keyword evidence="9" id="KW-1015">Disulfide bond</keyword>
<comment type="subcellular location">
    <subcellularLocation>
        <location evidence="1">Lysosome</location>
    </subcellularLocation>
</comment>
<evidence type="ECO:0000256" key="16">
    <source>
        <dbReference type="ARBA" id="ARBA00076475"/>
    </source>
</evidence>
<dbReference type="PANTHER" id="PTHR11010:SF38">
    <property type="entry name" value="LYSOSOMAL PRO-X CARBOXYPEPTIDASE"/>
    <property type="match status" value="1"/>
</dbReference>
<evidence type="ECO:0000256" key="13">
    <source>
        <dbReference type="ARBA" id="ARBA00059701"/>
    </source>
</evidence>
<dbReference type="GO" id="GO:0008239">
    <property type="term" value="F:dipeptidyl-peptidase activity"/>
    <property type="evidence" value="ECO:0007669"/>
    <property type="project" value="TreeGrafter"/>
</dbReference>
<comment type="subunit">
    <text evidence="3">Homodimer.</text>
</comment>
<dbReference type="Pfam" id="PF05577">
    <property type="entry name" value="Peptidase_S28"/>
    <property type="match status" value="1"/>
</dbReference>
<reference evidence="19" key="1">
    <citation type="submission" date="2020-03" db="EMBL/GenBank/DDBJ databases">
        <title>Transcriptomic Profiling of the Digestive Tract of the Rat Flea, Xenopsylla cheopis, Following Blood Feeding and Infection with Yersinia pestis.</title>
        <authorList>
            <person name="Bland D.M."/>
            <person name="Martens C.A."/>
            <person name="Virtaneva K."/>
            <person name="Kanakabandi K."/>
            <person name="Long D."/>
            <person name="Rosenke R."/>
            <person name="Saturday G.A."/>
            <person name="Hoyt F.H."/>
            <person name="Bruno D.P."/>
            <person name="Ribeiro J.M.C."/>
            <person name="Hinnebusch J."/>
        </authorList>
    </citation>
    <scope>NUCLEOTIDE SEQUENCE</scope>
</reference>
<dbReference type="EC" id="3.4.16.2" evidence="14"/>
<dbReference type="InterPro" id="IPR008758">
    <property type="entry name" value="Peptidase_S28"/>
</dbReference>
<evidence type="ECO:0000256" key="12">
    <source>
        <dbReference type="ARBA" id="ARBA00052013"/>
    </source>
</evidence>
<evidence type="ECO:0000256" key="11">
    <source>
        <dbReference type="ARBA" id="ARBA00023228"/>
    </source>
</evidence>
<proteinExistence type="inferred from homology"/>
<keyword evidence="11" id="KW-0458">Lysosome</keyword>
<comment type="catalytic activity">
    <reaction evidence="12">
        <text>Cleavage of a -Pro-|-Xaa bond to release a C-terminal amino acid.</text>
        <dbReference type="EC" id="3.4.16.2"/>
    </reaction>
</comment>
<accession>A0A6M2DW28</accession>
<evidence type="ECO:0000256" key="5">
    <source>
        <dbReference type="ARBA" id="ARBA00022670"/>
    </source>
</evidence>
<protein>
    <recommendedName>
        <fullName evidence="15">Lysosomal Pro-X carboxypeptidase</fullName>
        <ecNumber evidence="14">3.4.16.2</ecNumber>
    </recommendedName>
    <alternativeName>
        <fullName evidence="17">Proline carboxypeptidase</fullName>
    </alternativeName>
    <alternativeName>
        <fullName evidence="16">Prolylcarboxypeptidase</fullName>
    </alternativeName>
</protein>
<keyword evidence="6 18" id="KW-0732">Signal</keyword>
<evidence type="ECO:0000256" key="8">
    <source>
        <dbReference type="ARBA" id="ARBA00023145"/>
    </source>
</evidence>
<dbReference type="PANTHER" id="PTHR11010">
    <property type="entry name" value="PROTEASE S28 PRO-X CARBOXYPEPTIDASE-RELATED"/>
    <property type="match status" value="1"/>
</dbReference>
<organism evidence="19">
    <name type="scientific">Xenopsylla cheopis</name>
    <name type="common">Oriental rat flea</name>
    <name type="synonym">Pulex cheopis</name>
    <dbReference type="NCBI Taxonomy" id="163159"/>
    <lineage>
        <taxon>Eukaryota</taxon>
        <taxon>Metazoa</taxon>
        <taxon>Ecdysozoa</taxon>
        <taxon>Arthropoda</taxon>
        <taxon>Hexapoda</taxon>
        <taxon>Insecta</taxon>
        <taxon>Pterygota</taxon>
        <taxon>Neoptera</taxon>
        <taxon>Endopterygota</taxon>
        <taxon>Siphonaptera</taxon>
        <taxon>Pulicidae</taxon>
        <taxon>Xenopsyllinae</taxon>
        <taxon>Xenopsylla</taxon>
    </lineage>
</organism>
<evidence type="ECO:0000256" key="14">
    <source>
        <dbReference type="ARBA" id="ARBA00066456"/>
    </source>
</evidence>
<dbReference type="GO" id="GO:0005764">
    <property type="term" value="C:lysosome"/>
    <property type="evidence" value="ECO:0007669"/>
    <property type="project" value="UniProtKB-SubCell"/>
</dbReference>